<dbReference type="WBParaSite" id="Hba_08874">
    <property type="protein sequence ID" value="Hba_08874"/>
    <property type="gene ID" value="Hba_08874"/>
</dbReference>
<evidence type="ECO:0000313" key="2">
    <source>
        <dbReference type="WBParaSite" id="Hba_08874"/>
    </source>
</evidence>
<accession>A0A1I7WUP1</accession>
<name>A0A1I7WUP1_HETBA</name>
<dbReference type="Proteomes" id="UP000095283">
    <property type="component" value="Unplaced"/>
</dbReference>
<organism evidence="1 2">
    <name type="scientific">Heterorhabditis bacteriophora</name>
    <name type="common">Entomopathogenic nematode worm</name>
    <dbReference type="NCBI Taxonomy" id="37862"/>
    <lineage>
        <taxon>Eukaryota</taxon>
        <taxon>Metazoa</taxon>
        <taxon>Ecdysozoa</taxon>
        <taxon>Nematoda</taxon>
        <taxon>Chromadorea</taxon>
        <taxon>Rhabditida</taxon>
        <taxon>Rhabditina</taxon>
        <taxon>Rhabditomorpha</taxon>
        <taxon>Strongyloidea</taxon>
        <taxon>Heterorhabditidae</taxon>
        <taxon>Heterorhabditis</taxon>
    </lineage>
</organism>
<evidence type="ECO:0000313" key="1">
    <source>
        <dbReference type="Proteomes" id="UP000095283"/>
    </source>
</evidence>
<keyword evidence="1" id="KW-1185">Reference proteome</keyword>
<proteinExistence type="predicted"/>
<sequence>MRIILVLKLLLKIKTNIDLLLNICFFQSYFADMDNLICNSSDEDAGDNDPDLAGDRVGPQLHRHCHFLCQIFIYIFYFLLAYSHGFNFCGNDLPEELQKMRLFKGINVN</sequence>
<dbReference type="AlphaFoldDB" id="A0A1I7WUP1"/>
<reference evidence="2" key="1">
    <citation type="submission" date="2016-11" db="UniProtKB">
        <authorList>
            <consortium name="WormBaseParasite"/>
        </authorList>
    </citation>
    <scope>IDENTIFICATION</scope>
</reference>
<protein>
    <submittedName>
        <fullName evidence="2">Uncharacterized protein</fullName>
    </submittedName>
</protein>